<dbReference type="OrthoDB" id="7235111at2"/>
<comment type="caution">
    <text evidence="2">The sequence shown here is derived from an EMBL/GenBank/DDBJ whole genome shotgun (WGS) entry which is preliminary data.</text>
</comment>
<organism evidence="2 3">
    <name type="scientific">Tanticharoenia sakaeratensis NBRC 103193</name>
    <dbReference type="NCBI Taxonomy" id="1231623"/>
    <lineage>
        <taxon>Bacteria</taxon>
        <taxon>Pseudomonadati</taxon>
        <taxon>Pseudomonadota</taxon>
        <taxon>Alphaproteobacteria</taxon>
        <taxon>Acetobacterales</taxon>
        <taxon>Acetobacteraceae</taxon>
        <taxon>Tanticharoenia</taxon>
    </lineage>
</organism>
<name>A0A0D6MMJ3_9PROT</name>
<sequence length="595" mass="62446">MIKRMMAAAVRATTTAVKATATSVAATGSVIVNFVNGQVLTGSQLNAIQTGKVDVISGSASGLAITAGTVDPTSVMKAITGNTVSVDAILLDAHALRRAGCKLDGVTDDGPAINTLIANIGTTVVTGMPAPTVAMQLPAGTVLFIGTTLQTGTVSLSISGGGKDNTVILMKSGGAGVIQHGTTSTPAVGTLQIRDIAFVDADILGSGSPAISAVFSSDLSLFGCLAWLNVFFRYFSQALNATNVPRDTVWFNVKAAGPDGAVQALSAFQFTGTTANTFGNFNGLFIQCAGANYSYVWQYSSNVPWEGQRFYSCDGYNGWGLVKVWISPTAISGVTNYQAVGWLFNGCDWQGYGFALDMCGCRMIRIDNFYCAVNALPSGTAIPAAPDGTTRSYRSLMSFRRCGDVEMNGSNFESGGNLDSTSTVVFVNSDVSYFRSSRARILVGEQVAGGFEYASGNSNNVCAALDTYWAEWGGNAGTCVLDHGANQTNQEAVFYANADITVGEVSYTGRYRVVQTAQNVSMDSNHRVAVTFPTRWGTTNPIFIGGAPHLQWDILGQDTTAGVAYLYDITSTGFTIQFANASTATLGIEYTAEGF</sequence>
<dbReference type="AlphaFoldDB" id="A0A0D6MMJ3"/>
<accession>A0A0D6MMJ3</accession>
<evidence type="ECO:0000313" key="2">
    <source>
        <dbReference type="EMBL" id="GAN54889.1"/>
    </source>
</evidence>
<evidence type="ECO:0008006" key="4">
    <source>
        <dbReference type="Google" id="ProtNLM"/>
    </source>
</evidence>
<dbReference type="EMBL" id="BALE01000033">
    <property type="protein sequence ID" value="GAN54889.1"/>
    <property type="molecule type" value="Genomic_DNA"/>
</dbReference>
<evidence type="ECO:0000256" key="1">
    <source>
        <dbReference type="SAM" id="SignalP"/>
    </source>
</evidence>
<dbReference type="RefSeq" id="WP_048849597.1">
    <property type="nucleotide sequence ID" value="NZ_BALE01000033.1"/>
</dbReference>
<feature type="signal peptide" evidence="1">
    <location>
        <begin position="1"/>
        <end position="19"/>
    </location>
</feature>
<protein>
    <recommendedName>
        <fullName evidence="4">Tail fiber protein</fullName>
    </recommendedName>
</protein>
<dbReference type="STRING" id="1231623.Tasa_033_003"/>
<evidence type="ECO:0000313" key="3">
    <source>
        <dbReference type="Proteomes" id="UP000032679"/>
    </source>
</evidence>
<keyword evidence="1" id="KW-0732">Signal</keyword>
<dbReference type="Proteomes" id="UP000032679">
    <property type="component" value="Unassembled WGS sequence"/>
</dbReference>
<keyword evidence="3" id="KW-1185">Reference proteome</keyword>
<reference evidence="2 3" key="1">
    <citation type="submission" date="2012-10" db="EMBL/GenBank/DDBJ databases">
        <title>Genome sequencing of Tanticharoenia sakaeratensis NBRC 103193.</title>
        <authorList>
            <person name="Azuma Y."/>
            <person name="Hadano H."/>
            <person name="Hirakawa H."/>
            <person name="Matsushita K."/>
        </authorList>
    </citation>
    <scope>NUCLEOTIDE SEQUENCE [LARGE SCALE GENOMIC DNA]</scope>
    <source>
        <strain evidence="2 3">NBRC 103193</strain>
    </source>
</reference>
<gene>
    <name evidence="2" type="ORF">Tasa_033_003</name>
</gene>
<proteinExistence type="predicted"/>
<feature type="chain" id="PRO_5002308005" description="Tail fiber protein" evidence="1">
    <location>
        <begin position="20"/>
        <end position="595"/>
    </location>
</feature>